<organism evidence="3 4">
    <name type="scientific">Polarella glacialis</name>
    <name type="common">Dinoflagellate</name>
    <dbReference type="NCBI Taxonomy" id="89957"/>
    <lineage>
        <taxon>Eukaryota</taxon>
        <taxon>Sar</taxon>
        <taxon>Alveolata</taxon>
        <taxon>Dinophyceae</taxon>
        <taxon>Suessiales</taxon>
        <taxon>Suessiaceae</taxon>
        <taxon>Polarella</taxon>
    </lineage>
</organism>
<evidence type="ECO:0000259" key="2">
    <source>
        <dbReference type="PROSITE" id="PS50280"/>
    </source>
</evidence>
<feature type="compositionally biased region" description="Basic and acidic residues" evidence="1">
    <location>
        <begin position="303"/>
        <end position="314"/>
    </location>
</feature>
<dbReference type="CDD" id="cd20071">
    <property type="entry name" value="SET_SMYD"/>
    <property type="match status" value="1"/>
</dbReference>
<reference evidence="3" key="1">
    <citation type="submission" date="2021-02" db="EMBL/GenBank/DDBJ databases">
        <authorList>
            <person name="Dougan E. K."/>
            <person name="Rhodes N."/>
            <person name="Thang M."/>
            <person name="Chan C."/>
        </authorList>
    </citation>
    <scope>NUCLEOTIDE SEQUENCE</scope>
</reference>
<protein>
    <recommendedName>
        <fullName evidence="2">SET domain-containing protein</fullName>
    </recommendedName>
</protein>
<sequence>MEQEAYSSGVLVARSKLRGRHLLVARAAAPGDTLLREWKPLLVVPDNALGLVCAAPAAQALLRAGQVLGTFRSLGVYAAYCALPPRQRRSLNSFRADQSPVLGEVAQSIESALRCHPQLRSAAIDWGLVLHLHGLLNTNAVELPDGAGLAVYRRLGRASHSCEPNCVLEESSSDPTGVGNNGNPSVRVRLRAVRPLRQGEEVTISYLPASALEAPVRERREMLRRLRGFACRCGRCGVELRRPSWHRRLRLAVRRQQKRSRSPDTPSEPPGPIRHASGSAATADTTLCPSPATRVQYRPARKRVAEEAKEEPTPKIRRPKLGKALVGQAAAAGGELKAPQGGASTSPPTGIAAAPADATSATSAMPVQPPSSLEEPAPASNQLLQGVESDPSKAGGVAEAWAQATAWPPMATAPETPSAKARAAPAPPPPGWSAPAKELVPEKPYIPGPPKRVLVCGDLHGRLPLLQEVLQGLR</sequence>
<dbReference type="InterPro" id="IPR050869">
    <property type="entry name" value="H3K4_H4K5_MeTrfase"/>
</dbReference>
<name>A0A813FLG4_POLGL</name>
<dbReference type="AlphaFoldDB" id="A0A813FLG4"/>
<accession>A0A813FLG4</accession>
<dbReference type="PANTHER" id="PTHR12197">
    <property type="entry name" value="HISTONE-LYSINE N-METHYLTRANSFERASE SMYD"/>
    <property type="match status" value="1"/>
</dbReference>
<dbReference type="InterPro" id="IPR001214">
    <property type="entry name" value="SET_dom"/>
</dbReference>
<dbReference type="Pfam" id="PF00856">
    <property type="entry name" value="SET"/>
    <property type="match status" value="1"/>
</dbReference>
<evidence type="ECO:0000313" key="4">
    <source>
        <dbReference type="Proteomes" id="UP000654075"/>
    </source>
</evidence>
<feature type="compositionally biased region" description="Low complexity" evidence="1">
    <location>
        <begin position="352"/>
        <end position="379"/>
    </location>
</feature>
<feature type="domain" description="SET" evidence="2">
    <location>
        <begin position="8"/>
        <end position="207"/>
    </location>
</feature>
<keyword evidence="4" id="KW-1185">Reference proteome</keyword>
<feature type="non-terminal residue" evidence="3">
    <location>
        <position position="474"/>
    </location>
</feature>
<evidence type="ECO:0000256" key="1">
    <source>
        <dbReference type="SAM" id="MobiDB-lite"/>
    </source>
</evidence>
<feature type="region of interest" description="Disordered" evidence="1">
    <location>
        <begin position="252"/>
        <end position="379"/>
    </location>
</feature>
<comment type="caution">
    <text evidence="3">The sequence shown here is derived from an EMBL/GenBank/DDBJ whole genome shotgun (WGS) entry which is preliminary data.</text>
</comment>
<feature type="region of interest" description="Disordered" evidence="1">
    <location>
        <begin position="406"/>
        <end position="445"/>
    </location>
</feature>
<dbReference type="PROSITE" id="PS50280">
    <property type="entry name" value="SET"/>
    <property type="match status" value="1"/>
</dbReference>
<proteinExistence type="predicted"/>
<dbReference type="Proteomes" id="UP000654075">
    <property type="component" value="Unassembled WGS sequence"/>
</dbReference>
<dbReference type="Gene3D" id="2.170.270.10">
    <property type="entry name" value="SET domain"/>
    <property type="match status" value="1"/>
</dbReference>
<dbReference type="InterPro" id="IPR046341">
    <property type="entry name" value="SET_dom_sf"/>
</dbReference>
<dbReference type="EMBL" id="CAJNNV010025175">
    <property type="protein sequence ID" value="CAE8612884.1"/>
    <property type="molecule type" value="Genomic_DNA"/>
</dbReference>
<evidence type="ECO:0000313" key="3">
    <source>
        <dbReference type="EMBL" id="CAE8612884.1"/>
    </source>
</evidence>
<dbReference type="PANTHER" id="PTHR12197:SF251">
    <property type="entry name" value="EG:BACR7C10.4 PROTEIN"/>
    <property type="match status" value="1"/>
</dbReference>
<dbReference type="GO" id="GO:0005634">
    <property type="term" value="C:nucleus"/>
    <property type="evidence" value="ECO:0007669"/>
    <property type="project" value="TreeGrafter"/>
</dbReference>
<feature type="compositionally biased region" description="Polar residues" evidence="1">
    <location>
        <begin position="279"/>
        <end position="288"/>
    </location>
</feature>
<dbReference type="SUPFAM" id="SSF82199">
    <property type="entry name" value="SET domain"/>
    <property type="match status" value="1"/>
</dbReference>
<gene>
    <name evidence="3" type="ORF">PGLA1383_LOCUS30676</name>
</gene>